<dbReference type="RefSeq" id="WP_267163042.1">
    <property type="nucleotide sequence ID" value="NZ_CP112972.1"/>
</dbReference>
<evidence type="ECO:0000256" key="1">
    <source>
        <dbReference type="SAM" id="Phobius"/>
    </source>
</evidence>
<protein>
    <submittedName>
        <fullName evidence="2">Uncharacterized protein</fullName>
    </submittedName>
</protein>
<keyword evidence="1" id="KW-1133">Transmembrane helix</keyword>
<comment type="caution">
    <text evidence="2">The sequence shown here is derived from an EMBL/GenBank/DDBJ whole genome shotgun (WGS) entry which is preliminary data.</text>
</comment>
<sequence length="42" mass="4372">MSLPVLDATQVGVGATAVDVAAWAILLSGLLFAALWVKRLYA</sequence>
<reference evidence="2 3" key="1">
    <citation type="journal article" date="2019" name="Int. J. Syst. Evol. Microbiol.">
        <title>The Global Catalogue of Microorganisms (GCM) 10K type strain sequencing project: providing services to taxonomists for standard genome sequencing and annotation.</title>
        <authorList>
            <consortium name="The Broad Institute Genomics Platform"/>
            <consortium name="The Broad Institute Genome Sequencing Center for Infectious Disease"/>
            <person name="Wu L."/>
            <person name="Ma J."/>
        </authorList>
    </citation>
    <scope>NUCLEOTIDE SEQUENCE [LARGE SCALE GENOMIC DNA]</scope>
    <source>
        <strain evidence="2 3">JCM 30072</strain>
    </source>
</reference>
<dbReference type="Proteomes" id="UP001596445">
    <property type="component" value="Unassembled WGS sequence"/>
</dbReference>
<dbReference type="AlphaFoldDB" id="A0ABD5VYH9"/>
<dbReference type="EMBL" id="JBHSZI010000001">
    <property type="protein sequence ID" value="MFC7057304.1"/>
    <property type="molecule type" value="Genomic_DNA"/>
</dbReference>
<organism evidence="2 3">
    <name type="scientific">Halovenus salina</name>
    <dbReference type="NCBI Taxonomy" id="1510225"/>
    <lineage>
        <taxon>Archaea</taxon>
        <taxon>Methanobacteriati</taxon>
        <taxon>Methanobacteriota</taxon>
        <taxon>Stenosarchaea group</taxon>
        <taxon>Halobacteria</taxon>
        <taxon>Halobacteriales</taxon>
        <taxon>Haloarculaceae</taxon>
        <taxon>Halovenus</taxon>
    </lineage>
</organism>
<accession>A0ABD5VYH9</accession>
<dbReference type="GeneID" id="76629144"/>
<proteinExistence type="predicted"/>
<keyword evidence="3" id="KW-1185">Reference proteome</keyword>
<evidence type="ECO:0000313" key="2">
    <source>
        <dbReference type="EMBL" id="MFC7057304.1"/>
    </source>
</evidence>
<evidence type="ECO:0000313" key="3">
    <source>
        <dbReference type="Proteomes" id="UP001596445"/>
    </source>
</evidence>
<keyword evidence="1" id="KW-0472">Membrane</keyword>
<name>A0ABD5VYH9_9EURY</name>
<keyword evidence="1" id="KW-0812">Transmembrane</keyword>
<gene>
    <name evidence="2" type="ORF">ACFQQG_02825</name>
</gene>
<feature type="transmembrane region" description="Helical" evidence="1">
    <location>
        <begin position="20"/>
        <end position="37"/>
    </location>
</feature>